<keyword evidence="2" id="KW-0489">Methyltransferase</keyword>
<dbReference type="GO" id="GO:0006281">
    <property type="term" value="P:DNA repair"/>
    <property type="evidence" value="ECO:0007669"/>
    <property type="project" value="UniProtKB-KW"/>
</dbReference>
<evidence type="ECO:0000259" key="7">
    <source>
        <dbReference type="Pfam" id="PF01035"/>
    </source>
</evidence>
<keyword evidence="3" id="KW-0808">Transferase</keyword>
<dbReference type="InterPro" id="IPR014048">
    <property type="entry name" value="MethylDNA_cys_MeTrfase_DNA-bd"/>
</dbReference>
<dbReference type="EMBL" id="VKLW01000013">
    <property type="protein sequence ID" value="TYK33731.1"/>
    <property type="molecule type" value="Genomic_DNA"/>
</dbReference>
<dbReference type="RefSeq" id="WP_148727008.1">
    <property type="nucleotide sequence ID" value="NZ_CP197398.1"/>
</dbReference>
<keyword evidence="4" id="KW-0227">DNA damage</keyword>
<dbReference type="AlphaFoldDB" id="A0A5D3EDW2"/>
<dbReference type="InterPro" id="IPR036388">
    <property type="entry name" value="WH-like_DNA-bd_sf"/>
</dbReference>
<feature type="domain" description="Methylated-DNA-[protein]-cysteine S-methyltransferase DNA binding" evidence="7">
    <location>
        <begin position="14"/>
        <end position="91"/>
    </location>
</feature>
<organism evidence="8 9">
    <name type="scientific">Bacteroides pyogenes</name>
    <dbReference type="NCBI Taxonomy" id="310300"/>
    <lineage>
        <taxon>Bacteria</taxon>
        <taxon>Pseudomonadati</taxon>
        <taxon>Bacteroidota</taxon>
        <taxon>Bacteroidia</taxon>
        <taxon>Bacteroidales</taxon>
        <taxon>Bacteroidaceae</taxon>
        <taxon>Bacteroides</taxon>
    </lineage>
</organism>
<keyword evidence="9" id="KW-1185">Reference proteome</keyword>
<comment type="caution">
    <text evidence="8">The sequence shown here is derived from an EMBL/GenBank/DDBJ whole genome shotgun (WGS) entry which is preliminary data.</text>
</comment>
<evidence type="ECO:0000256" key="1">
    <source>
        <dbReference type="ARBA" id="ARBA00001286"/>
    </source>
</evidence>
<comment type="catalytic activity">
    <reaction evidence="6">
        <text>a 6-O-methyl-2'-deoxyguanosine in DNA + L-cysteinyl-[protein] = S-methyl-L-cysteinyl-[protein] + a 2'-deoxyguanosine in DNA</text>
        <dbReference type="Rhea" id="RHEA:24000"/>
        <dbReference type="Rhea" id="RHEA-COMP:10131"/>
        <dbReference type="Rhea" id="RHEA-COMP:10132"/>
        <dbReference type="Rhea" id="RHEA-COMP:11367"/>
        <dbReference type="Rhea" id="RHEA-COMP:11368"/>
        <dbReference type="ChEBI" id="CHEBI:29950"/>
        <dbReference type="ChEBI" id="CHEBI:82612"/>
        <dbReference type="ChEBI" id="CHEBI:85445"/>
        <dbReference type="ChEBI" id="CHEBI:85448"/>
        <dbReference type="EC" id="2.1.1.63"/>
    </reaction>
</comment>
<dbReference type="CDD" id="cd06445">
    <property type="entry name" value="ATase"/>
    <property type="match status" value="1"/>
</dbReference>
<dbReference type="Proteomes" id="UP000324383">
    <property type="component" value="Unassembled WGS sequence"/>
</dbReference>
<protein>
    <submittedName>
        <fullName evidence="8">MGMT family protein</fullName>
    </submittedName>
</protein>
<dbReference type="NCBIfam" id="TIGR00589">
    <property type="entry name" value="ogt"/>
    <property type="match status" value="1"/>
</dbReference>
<evidence type="ECO:0000256" key="3">
    <source>
        <dbReference type="ARBA" id="ARBA00022679"/>
    </source>
</evidence>
<dbReference type="GO" id="GO:0003908">
    <property type="term" value="F:methylated-DNA-[protein]-cysteine S-methyltransferase activity"/>
    <property type="evidence" value="ECO:0007669"/>
    <property type="project" value="UniProtKB-EC"/>
</dbReference>
<dbReference type="InterPro" id="IPR001497">
    <property type="entry name" value="MethylDNA_cys_MeTrfase_AS"/>
</dbReference>
<dbReference type="InterPro" id="IPR052520">
    <property type="entry name" value="ATL_DNA_repair"/>
</dbReference>
<dbReference type="GO" id="GO:0032259">
    <property type="term" value="P:methylation"/>
    <property type="evidence" value="ECO:0007669"/>
    <property type="project" value="UniProtKB-KW"/>
</dbReference>
<reference evidence="8 9" key="1">
    <citation type="submission" date="2019-07" db="EMBL/GenBank/DDBJ databases">
        <title>Draft Genome Sequences of Bacteroides pyogenes Strains Isolated from the Uterus Holstein Dairy Cows with Metritis.</title>
        <authorList>
            <person name="Cunha F."/>
            <person name="Galvao K.N."/>
            <person name="Jeon S.J."/>
            <person name="Jeong K.C."/>
        </authorList>
    </citation>
    <scope>NUCLEOTIDE SEQUENCE [LARGE SCALE GENOMIC DNA]</scope>
    <source>
        <strain evidence="8 9">KG-31</strain>
    </source>
</reference>
<name>A0A5D3EDW2_9BACE</name>
<evidence type="ECO:0000256" key="6">
    <source>
        <dbReference type="ARBA" id="ARBA00049348"/>
    </source>
</evidence>
<keyword evidence="5" id="KW-0234">DNA repair</keyword>
<dbReference type="PANTHER" id="PTHR42942:SF1">
    <property type="entry name" value="ALKYLTRANSFERASE-LIKE PROTEIN 1"/>
    <property type="match status" value="1"/>
</dbReference>
<accession>A0A5D3EDW2</accession>
<comment type="catalytic activity">
    <reaction evidence="1">
        <text>a 4-O-methyl-thymidine in DNA + L-cysteinyl-[protein] = a thymidine in DNA + S-methyl-L-cysteinyl-[protein]</text>
        <dbReference type="Rhea" id="RHEA:53428"/>
        <dbReference type="Rhea" id="RHEA-COMP:10131"/>
        <dbReference type="Rhea" id="RHEA-COMP:10132"/>
        <dbReference type="Rhea" id="RHEA-COMP:13555"/>
        <dbReference type="Rhea" id="RHEA-COMP:13556"/>
        <dbReference type="ChEBI" id="CHEBI:29950"/>
        <dbReference type="ChEBI" id="CHEBI:82612"/>
        <dbReference type="ChEBI" id="CHEBI:137386"/>
        <dbReference type="ChEBI" id="CHEBI:137387"/>
        <dbReference type="EC" id="2.1.1.63"/>
    </reaction>
</comment>
<evidence type="ECO:0000256" key="5">
    <source>
        <dbReference type="ARBA" id="ARBA00023204"/>
    </source>
</evidence>
<evidence type="ECO:0000256" key="4">
    <source>
        <dbReference type="ARBA" id="ARBA00022763"/>
    </source>
</evidence>
<evidence type="ECO:0000313" key="9">
    <source>
        <dbReference type="Proteomes" id="UP000324383"/>
    </source>
</evidence>
<evidence type="ECO:0000256" key="2">
    <source>
        <dbReference type="ARBA" id="ARBA00022603"/>
    </source>
</evidence>
<dbReference type="PROSITE" id="PS00374">
    <property type="entry name" value="MGMT"/>
    <property type="match status" value="1"/>
</dbReference>
<dbReference type="PANTHER" id="PTHR42942">
    <property type="entry name" value="6-O-METHYLGUANINE DNA METHYLTRANSFERASE"/>
    <property type="match status" value="1"/>
</dbReference>
<dbReference type="Pfam" id="PF01035">
    <property type="entry name" value="DNA_binding_1"/>
    <property type="match status" value="1"/>
</dbReference>
<dbReference type="Gene3D" id="1.10.10.10">
    <property type="entry name" value="Winged helix-like DNA-binding domain superfamily/Winged helix DNA-binding domain"/>
    <property type="match status" value="1"/>
</dbReference>
<dbReference type="InterPro" id="IPR036217">
    <property type="entry name" value="MethylDNA_cys_MeTrfase_DNAb"/>
</dbReference>
<sequence>MRDYKVDKARFSDDFRRSVYEIVAQIPPGKVVTYGEIATLLGMPGRSRLVGKALKEVPPQFSLPCHRVVNAAGRLVPGWAEQKELLLAEGVRLKTNGCVDLKRFMWKVFC</sequence>
<dbReference type="SUPFAM" id="SSF46767">
    <property type="entry name" value="Methylated DNA-protein cysteine methyltransferase, C-terminal domain"/>
    <property type="match status" value="1"/>
</dbReference>
<gene>
    <name evidence="8" type="ORF">FNJ60_07270</name>
</gene>
<evidence type="ECO:0000313" key="8">
    <source>
        <dbReference type="EMBL" id="TYK33731.1"/>
    </source>
</evidence>
<proteinExistence type="predicted"/>